<keyword evidence="5" id="KW-1185">Reference proteome</keyword>
<evidence type="ECO:0000313" key="4">
    <source>
        <dbReference type="EMBL" id="PAA73472.1"/>
    </source>
</evidence>
<dbReference type="InterPro" id="IPR036388">
    <property type="entry name" value="WH-like_DNA-bd_sf"/>
</dbReference>
<sequence>TPNLVAMRRGRGVGVGGAQRHAAAADRFKSKGGQLADQELAQVSAQVGAFRQHLEEFARKHADKIRRNQQFRAQFQQMCAAIGVDPLQSGKGFWSDMLGVGGFYFELGVKIIEVTMATSHKHGGLMDVSDLLKALNAGRGAGDPVSEDDIVRAVDKLRCLGNGFTLVTLGNRRLVQSVPGELSLDANSVMRLADGNGGRVTASACRTALAWAPERVDRVLDQLVREAFAWVDDGEPSGERAFWFPSLVPALLAA</sequence>
<dbReference type="GO" id="GO:0043328">
    <property type="term" value="P:protein transport to vacuole involved in ubiquitin-dependent protein catabolic process via the multivesicular body sorting pathway"/>
    <property type="evidence" value="ECO:0007669"/>
    <property type="project" value="TreeGrafter"/>
</dbReference>
<gene>
    <name evidence="4" type="ORF">BOX15_Mlig005884g1</name>
</gene>
<comment type="similarity">
    <text evidence="1">Belongs to the SNF8 family.</text>
</comment>
<comment type="caution">
    <text evidence="4">The sequence shown here is derived from an EMBL/GenBank/DDBJ whole genome shotgun (WGS) entry which is preliminary data.</text>
</comment>
<dbReference type="InterPro" id="IPR016689">
    <property type="entry name" value="ESCRT-2_cplx_Snf8"/>
</dbReference>
<evidence type="ECO:0000256" key="3">
    <source>
        <dbReference type="ARBA" id="ARBA00030097"/>
    </source>
</evidence>
<dbReference type="PANTHER" id="PTHR12806">
    <property type="entry name" value="EAP30 SUBUNIT OF ELL COMPLEX"/>
    <property type="match status" value="1"/>
</dbReference>
<dbReference type="GO" id="GO:0000814">
    <property type="term" value="C:ESCRT II complex"/>
    <property type="evidence" value="ECO:0007669"/>
    <property type="project" value="InterPro"/>
</dbReference>
<dbReference type="OrthoDB" id="283883at2759"/>
<dbReference type="Gene3D" id="1.10.10.10">
    <property type="entry name" value="Winged helix-like DNA-binding domain superfamily/Winged helix DNA-binding domain"/>
    <property type="match status" value="2"/>
</dbReference>
<accession>A0A267FKF3</accession>
<organism evidence="4 5">
    <name type="scientific">Macrostomum lignano</name>
    <dbReference type="NCBI Taxonomy" id="282301"/>
    <lineage>
        <taxon>Eukaryota</taxon>
        <taxon>Metazoa</taxon>
        <taxon>Spiralia</taxon>
        <taxon>Lophotrochozoa</taxon>
        <taxon>Platyhelminthes</taxon>
        <taxon>Rhabditophora</taxon>
        <taxon>Macrostomorpha</taxon>
        <taxon>Macrostomida</taxon>
        <taxon>Macrostomidae</taxon>
        <taxon>Macrostomum</taxon>
    </lineage>
</organism>
<name>A0A267FKF3_9PLAT</name>
<dbReference type="Proteomes" id="UP000215902">
    <property type="component" value="Unassembled WGS sequence"/>
</dbReference>
<dbReference type="PANTHER" id="PTHR12806:SF0">
    <property type="entry name" value="VACUOLAR-SORTING PROTEIN SNF8"/>
    <property type="match status" value="1"/>
</dbReference>
<evidence type="ECO:0000256" key="1">
    <source>
        <dbReference type="ARBA" id="ARBA00009834"/>
    </source>
</evidence>
<dbReference type="InterPro" id="IPR040608">
    <property type="entry name" value="Snf8/Vps36"/>
</dbReference>
<dbReference type="FunFam" id="1.10.10.10:FF:000085">
    <property type="entry name" value="Vacuolar-sorting protein SNF8"/>
    <property type="match status" value="1"/>
</dbReference>
<dbReference type="Gene3D" id="6.10.140.180">
    <property type="match status" value="1"/>
</dbReference>
<dbReference type="Pfam" id="PF04157">
    <property type="entry name" value="EAP30"/>
    <property type="match status" value="1"/>
</dbReference>
<dbReference type="AlphaFoldDB" id="A0A267FKF3"/>
<dbReference type="STRING" id="282301.A0A267FKF3"/>
<dbReference type="InterPro" id="IPR036390">
    <property type="entry name" value="WH_DNA-bd_sf"/>
</dbReference>
<evidence type="ECO:0000256" key="2">
    <source>
        <dbReference type="ARBA" id="ARBA00017052"/>
    </source>
</evidence>
<reference evidence="4 5" key="1">
    <citation type="submission" date="2017-06" db="EMBL/GenBank/DDBJ databases">
        <title>A platform for efficient transgenesis in Macrostomum lignano, a flatworm model organism for stem cell research.</title>
        <authorList>
            <person name="Berezikov E."/>
        </authorList>
    </citation>
    <scope>NUCLEOTIDE SEQUENCE [LARGE SCALE GENOMIC DNA]</scope>
    <source>
        <strain evidence="4">DV1</strain>
        <tissue evidence="4">Whole organism</tissue>
    </source>
</reference>
<proteinExistence type="inferred from homology"/>
<evidence type="ECO:0000313" key="5">
    <source>
        <dbReference type="Proteomes" id="UP000215902"/>
    </source>
</evidence>
<dbReference type="PIRSF" id="PIRSF017215">
    <property type="entry name" value="ESCRT2_Vps22"/>
    <property type="match status" value="1"/>
</dbReference>
<feature type="non-terminal residue" evidence="4">
    <location>
        <position position="1"/>
    </location>
</feature>
<dbReference type="EMBL" id="NIVC01001010">
    <property type="protein sequence ID" value="PAA73472.1"/>
    <property type="molecule type" value="Genomic_DNA"/>
</dbReference>
<protein>
    <recommendedName>
        <fullName evidence="2">Vacuolar-sorting protein SNF8</fullName>
    </recommendedName>
    <alternativeName>
        <fullName evidence="3">ESCRT-II complex subunit VPS22</fullName>
    </alternativeName>
</protein>
<dbReference type="SUPFAM" id="SSF46785">
    <property type="entry name" value="Winged helix' DNA-binding domain"/>
    <property type="match status" value="2"/>
</dbReference>